<feature type="region of interest" description="Disordered" evidence="4">
    <location>
        <begin position="1144"/>
        <end position="1184"/>
    </location>
</feature>
<accession>A0ABM1SJU1</accession>
<dbReference type="GeneID" id="106461321"/>
<evidence type="ECO:0000256" key="4">
    <source>
        <dbReference type="SAM" id="MobiDB-lite"/>
    </source>
</evidence>
<dbReference type="InterPro" id="IPR040096">
    <property type="entry name" value="Ric1"/>
</dbReference>
<dbReference type="Proteomes" id="UP000694941">
    <property type="component" value="Unplaced"/>
</dbReference>
<name>A0ABM1SJU1_LIMPO</name>
<evidence type="ECO:0000313" key="6">
    <source>
        <dbReference type="Proteomes" id="UP000694941"/>
    </source>
</evidence>
<dbReference type="Pfam" id="PF07064">
    <property type="entry name" value="RIC1"/>
    <property type="match status" value="1"/>
</dbReference>
<keyword evidence="6" id="KW-1185">Reference proteome</keyword>
<dbReference type="PANTHER" id="PTHR22746">
    <property type="entry name" value="RAB6A-GEF COMPLEX PARTNER PROTEIN 1"/>
    <property type="match status" value="1"/>
</dbReference>
<feature type="domain" description="RIC1 C-terminal alpha solenoid region" evidence="5">
    <location>
        <begin position="853"/>
        <end position="907"/>
    </location>
</feature>
<evidence type="ECO:0000313" key="7">
    <source>
        <dbReference type="RefSeq" id="XP_022243897.1"/>
    </source>
</evidence>
<feature type="compositionally biased region" description="Basic and acidic residues" evidence="4">
    <location>
        <begin position="1385"/>
        <end position="1399"/>
    </location>
</feature>
<dbReference type="SUPFAM" id="SSF50978">
    <property type="entry name" value="WD40 repeat-like"/>
    <property type="match status" value="1"/>
</dbReference>
<dbReference type="PANTHER" id="PTHR22746:SF10">
    <property type="entry name" value="GUANINE NUCLEOTIDE EXCHANGE FACTOR SUBUNIT RIC1"/>
    <property type="match status" value="1"/>
</dbReference>
<keyword evidence="2" id="KW-0472">Membrane</keyword>
<proteinExistence type="predicted"/>
<dbReference type="Pfam" id="PF25440">
    <property type="entry name" value="Beta-prop_RIC1_2nd"/>
    <property type="match status" value="1"/>
</dbReference>
<dbReference type="InterPro" id="IPR036322">
    <property type="entry name" value="WD40_repeat_dom_sf"/>
</dbReference>
<dbReference type="InterPro" id="IPR009771">
    <property type="entry name" value="RIC1_C"/>
</dbReference>
<evidence type="ECO:0000256" key="2">
    <source>
        <dbReference type="ARBA" id="ARBA00023136"/>
    </source>
</evidence>
<gene>
    <name evidence="7" type="primary">LOC106461321</name>
</gene>
<sequence length="1430" mass="159695">MYFPIGWPKELKFSLKSNVKHRNIVGQNAEEVSLPDENDPKFVCCNRDRSLFAILTNDSVSIWFCKPCVQIMCHRYSQQSISTLGTNMFAAWRPDSSTLAVATSNSHLVFFYLEMDEYVKGLYEQNDSKVSSLKRESAELFIKETILPLEFSQNFSTHLPGGITSLLCIREELMATTTSGWIWRLKWDGTINRDYCVDLRNVPFAVDQQLSRGITLGETNVYVKDLEYSPLIGGFSVVLSDGRAGCLTAPSFQFYPEEITGIWAQEIRNATCTAVNHRYRLIAFGLENGEGVVYCQEDLTGALHVNHRLVLSSRDFSDVAGVAGAVSLIQWSPDGTAVAMAWKKGGLSVWSVFGALLMCSLGWDYGSVDVMRKTPFRINSMEWGAEGYHLWMIMSSVQPHSKEHSMKDKPEEKTKVVVLPFVKSALTVNAGMTGRGHVFLQGEDRLLISAGADLLHHSADIKPSSCFWRRNDGLPNEEELLGHHMSFETPLWGSKQWVVVSISSTYLAANWPIRYSAIDSSGCNIAVAGKMGMAHYSLDSKKWKLFGNESQEQDFVVMGGLLWWHNHIVLGCFNLRDTRDEIRIYPQGTKLDNHFVRVAKVPTQVLQLSALGDRLLAFLADSHLTMYQLKEKDGPTTKKKMSHFSVRKPHCLDNMLHHLGNSLHIAKIVEVDLSNLVVHPACVVSALLTSLRTESVIWSGKSGENVLLNICGRLLLLQQDPAQKTVDTINNNEATPVYSVPLVLASCVENVWVSPRKSLHTPHLTEALWIACGAQGMRVWLPLFPHDEETSRSHNFMSKRIMLPVQVQIYPLAVLFEDAVVLGAENDTVPYSARYTNGLPLCVISRSSQVYLHHILRQLLRRNLGYHAWEIARRCSNLPYFPHTQELLLHEVLEEEATSSEPIPVTSGEELFRVKDRIENAHWSFVVTGLSKELVRFLRAIAPSDVESPPRTSLSIVPSTKYSFPHHTPPVSPTAEDLSLVLGTLPVGRSRAYSNVSASKMSRAPTHEAASVGYHKEFSQSHSDPQLIPPKRISSIAKDTGSAEDFFIDTILNRHARKLLLAGHLCELGYLAAYLDFQLISFLRKERLRAAKVEDFVTSLKLLHHEFQWPFPFIHSSLLTNNLRKNSVNSGLEENLTPLPTMYLPQSNTDSIPSPDCIDGPPSKPESLLPVSSQDTPVSSSGCDTTGSPTIEAVLLPQSAKDTESLLTQDTSESGSMWGEESFSTFEDDGYASFSMTTDLETITQELASRGSQQSEVQLRYLLQVMLEAGCLDWSLLISILLRDAMAVVRVVNAVKQPELSQGIAQQLMDGLGSLQHWIETECIGYKPFMLALRNQIKALTKLANQKPQVLKLHSPIGQELQDSWVIEEEDSVSSSSVTTSYSEKTNKKTTDSKEEKQDTVAIKDLTCKSKEHVQEPKIAEGRKNECAIS</sequence>
<protein>
    <recommendedName>
        <fullName evidence="3">Protein RIC1 homolog</fullName>
    </recommendedName>
</protein>
<evidence type="ECO:0000256" key="3">
    <source>
        <dbReference type="ARBA" id="ARBA00029879"/>
    </source>
</evidence>
<comment type="subcellular location">
    <subcellularLocation>
        <location evidence="1">Membrane</location>
    </subcellularLocation>
</comment>
<evidence type="ECO:0000256" key="1">
    <source>
        <dbReference type="ARBA" id="ARBA00004370"/>
    </source>
</evidence>
<feature type="region of interest" description="Disordered" evidence="4">
    <location>
        <begin position="1376"/>
        <end position="1402"/>
    </location>
</feature>
<feature type="compositionally biased region" description="Polar residues" evidence="4">
    <location>
        <begin position="1170"/>
        <end position="1184"/>
    </location>
</feature>
<evidence type="ECO:0000259" key="5">
    <source>
        <dbReference type="Pfam" id="PF07064"/>
    </source>
</evidence>
<dbReference type="RefSeq" id="XP_022243897.1">
    <property type="nucleotide sequence ID" value="XM_022388189.1"/>
</dbReference>
<reference evidence="7" key="1">
    <citation type="submission" date="2025-08" db="UniProtKB">
        <authorList>
            <consortium name="RefSeq"/>
        </authorList>
    </citation>
    <scope>IDENTIFICATION</scope>
    <source>
        <tissue evidence="7">Muscle</tissue>
    </source>
</reference>
<organism evidence="6 7">
    <name type="scientific">Limulus polyphemus</name>
    <name type="common">Atlantic horseshoe crab</name>
    <dbReference type="NCBI Taxonomy" id="6850"/>
    <lineage>
        <taxon>Eukaryota</taxon>
        <taxon>Metazoa</taxon>
        <taxon>Ecdysozoa</taxon>
        <taxon>Arthropoda</taxon>
        <taxon>Chelicerata</taxon>
        <taxon>Merostomata</taxon>
        <taxon>Xiphosura</taxon>
        <taxon>Limulidae</taxon>
        <taxon>Limulus</taxon>
    </lineage>
</organism>